<gene>
    <name evidence="2" type="ORF">DVH02_00910</name>
</gene>
<keyword evidence="3" id="KW-1185">Reference proteome</keyword>
<organism evidence="2 3">
    <name type="scientific">Streptomyces corynorhini</name>
    <dbReference type="NCBI Taxonomy" id="2282652"/>
    <lineage>
        <taxon>Bacteria</taxon>
        <taxon>Bacillati</taxon>
        <taxon>Actinomycetota</taxon>
        <taxon>Actinomycetes</taxon>
        <taxon>Kitasatosporales</taxon>
        <taxon>Streptomycetaceae</taxon>
        <taxon>Streptomyces</taxon>
    </lineage>
</organism>
<feature type="region of interest" description="Disordered" evidence="1">
    <location>
        <begin position="1"/>
        <end position="53"/>
    </location>
</feature>
<dbReference type="Proteomes" id="UP000253741">
    <property type="component" value="Unassembled WGS sequence"/>
</dbReference>
<proteinExistence type="predicted"/>
<dbReference type="EMBL" id="QQNA01000005">
    <property type="protein sequence ID" value="RDG39913.1"/>
    <property type="molecule type" value="Genomic_DNA"/>
</dbReference>
<evidence type="ECO:0000313" key="2">
    <source>
        <dbReference type="EMBL" id="RDG39913.1"/>
    </source>
</evidence>
<feature type="compositionally biased region" description="Low complexity" evidence="1">
    <location>
        <begin position="31"/>
        <end position="42"/>
    </location>
</feature>
<protein>
    <submittedName>
        <fullName evidence="2">Uncharacterized protein</fullName>
    </submittedName>
</protein>
<sequence>MAPVLDHHRHTGVGSAPDGGRETSSRITVPSTSGSSAAWSSHAARRVGRGCSRSRARAVAFPYRRVSETVIACSSPQTMLVVAVLVRVAEAPVGGGVRVRLKPRRDVHRQHRAPVGRLRQRCRDQSPT</sequence>
<evidence type="ECO:0000256" key="1">
    <source>
        <dbReference type="SAM" id="MobiDB-lite"/>
    </source>
</evidence>
<comment type="caution">
    <text evidence="2">The sequence shown here is derived from an EMBL/GenBank/DDBJ whole genome shotgun (WGS) entry which is preliminary data.</text>
</comment>
<reference evidence="2 3" key="1">
    <citation type="submission" date="2018-07" db="EMBL/GenBank/DDBJ databases">
        <title>Streptomyces species from bats.</title>
        <authorList>
            <person name="Dunlap C."/>
        </authorList>
    </citation>
    <scope>NUCLEOTIDE SEQUENCE [LARGE SCALE GENOMIC DNA]</scope>
    <source>
        <strain evidence="2 3">AC230</strain>
    </source>
</reference>
<dbReference type="AlphaFoldDB" id="A0A370BJH5"/>
<accession>A0A370BJH5</accession>
<feature type="compositionally biased region" description="Basic residues" evidence="1">
    <location>
        <begin position="43"/>
        <end position="53"/>
    </location>
</feature>
<name>A0A370BJH5_9ACTN</name>
<evidence type="ECO:0000313" key="3">
    <source>
        <dbReference type="Proteomes" id="UP000253741"/>
    </source>
</evidence>